<keyword evidence="3 6" id="KW-1133">Transmembrane helix</keyword>
<evidence type="ECO:0000256" key="1">
    <source>
        <dbReference type="ARBA" id="ARBA00004141"/>
    </source>
</evidence>
<evidence type="ECO:0000256" key="2">
    <source>
        <dbReference type="ARBA" id="ARBA00022692"/>
    </source>
</evidence>
<evidence type="ECO:0000256" key="5">
    <source>
        <dbReference type="ARBA" id="ARBA00034313"/>
    </source>
</evidence>
<keyword evidence="4 6" id="KW-0472">Membrane</keyword>
<gene>
    <name evidence="7" type="ORF">K432DRAFT_298334</name>
</gene>
<dbReference type="InterPro" id="IPR013901">
    <property type="entry name" value="Anthrone_oxy"/>
</dbReference>
<accession>A0A8E2JFK6</accession>
<evidence type="ECO:0000313" key="8">
    <source>
        <dbReference type="Proteomes" id="UP000250266"/>
    </source>
</evidence>
<evidence type="ECO:0000256" key="4">
    <source>
        <dbReference type="ARBA" id="ARBA00023136"/>
    </source>
</evidence>
<dbReference type="EMBL" id="KV744973">
    <property type="protein sequence ID" value="OCK80119.1"/>
    <property type="molecule type" value="Genomic_DNA"/>
</dbReference>
<evidence type="ECO:0000256" key="6">
    <source>
        <dbReference type="SAM" id="Phobius"/>
    </source>
</evidence>
<dbReference type="AlphaFoldDB" id="A0A8E2JFK6"/>
<comment type="similarity">
    <text evidence="5">Belongs to the anthrone oxygenase family.</text>
</comment>
<proteinExistence type="inferred from homology"/>
<name>A0A8E2JFK6_9PEZI</name>
<reference evidence="7 8" key="1">
    <citation type="journal article" date="2016" name="Nat. Commun.">
        <title>Ectomycorrhizal ecology is imprinted in the genome of the dominant symbiotic fungus Cenococcum geophilum.</title>
        <authorList>
            <consortium name="DOE Joint Genome Institute"/>
            <person name="Peter M."/>
            <person name="Kohler A."/>
            <person name="Ohm R.A."/>
            <person name="Kuo A."/>
            <person name="Krutzmann J."/>
            <person name="Morin E."/>
            <person name="Arend M."/>
            <person name="Barry K.W."/>
            <person name="Binder M."/>
            <person name="Choi C."/>
            <person name="Clum A."/>
            <person name="Copeland A."/>
            <person name="Grisel N."/>
            <person name="Haridas S."/>
            <person name="Kipfer T."/>
            <person name="LaButti K."/>
            <person name="Lindquist E."/>
            <person name="Lipzen A."/>
            <person name="Maire R."/>
            <person name="Meier B."/>
            <person name="Mihaltcheva S."/>
            <person name="Molinier V."/>
            <person name="Murat C."/>
            <person name="Poggeler S."/>
            <person name="Quandt C.A."/>
            <person name="Sperisen C."/>
            <person name="Tritt A."/>
            <person name="Tisserant E."/>
            <person name="Crous P.W."/>
            <person name="Henrissat B."/>
            <person name="Nehls U."/>
            <person name="Egli S."/>
            <person name="Spatafora J.W."/>
            <person name="Grigoriev I.V."/>
            <person name="Martin F.M."/>
        </authorList>
    </citation>
    <scope>NUCLEOTIDE SEQUENCE [LARGE SCALE GENOMIC DNA]</scope>
    <source>
        <strain evidence="7 8">CBS 459.81</strain>
    </source>
</reference>
<evidence type="ECO:0000256" key="3">
    <source>
        <dbReference type="ARBA" id="ARBA00022989"/>
    </source>
</evidence>
<keyword evidence="8" id="KW-1185">Reference proteome</keyword>
<dbReference type="GO" id="GO:0016020">
    <property type="term" value="C:membrane"/>
    <property type="evidence" value="ECO:0007669"/>
    <property type="project" value="UniProtKB-SubCell"/>
</dbReference>
<dbReference type="OrthoDB" id="5954308at2759"/>
<dbReference type="Proteomes" id="UP000250266">
    <property type="component" value="Unassembled WGS sequence"/>
</dbReference>
<dbReference type="PANTHER" id="PTHR35042">
    <property type="entry name" value="ANTHRONE OXYGENASE ENCC"/>
    <property type="match status" value="1"/>
</dbReference>
<feature type="transmembrane region" description="Helical" evidence="6">
    <location>
        <begin position="96"/>
        <end position="117"/>
    </location>
</feature>
<evidence type="ECO:0000313" key="7">
    <source>
        <dbReference type="EMBL" id="OCK80119.1"/>
    </source>
</evidence>
<protein>
    <submittedName>
        <fullName evidence="7">DUF1772-domain-containing protein</fullName>
    </submittedName>
</protein>
<feature type="transmembrane region" description="Helical" evidence="6">
    <location>
        <begin position="12"/>
        <end position="35"/>
    </location>
</feature>
<sequence length="174" mass="18239">MAEQLSTPIRVAQVVGLTCSAALAGYIGGFSIGTVPSLKFAPAHAIAKQWQTAYEIGKSTAPFVALTAGLTWSYLATQGSMSTASKQPLLFNSNAFALYSASAVLVTAIVPFTLIVMKPTNDKLHAKADASEESKAETDETVDELMNKWYWLNVVRASLPGVGAVVGAMAVVGL</sequence>
<dbReference type="Pfam" id="PF08592">
    <property type="entry name" value="Anthrone_oxy"/>
    <property type="match status" value="1"/>
</dbReference>
<comment type="subcellular location">
    <subcellularLocation>
        <location evidence="1">Membrane</location>
        <topology evidence="1">Multi-pass membrane protein</topology>
    </subcellularLocation>
</comment>
<organism evidence="7 8">
    <name type="scientific">Lepidopterella palustris CBS 459.81</name>
    <dbReference type="NCBI Taxonomy" id="1314670"/>
    <lineage>
        <taxon>Eukaryota</taxon>
        <taxon>Fungi</taxon>
        <taxon>Dikarya</taxon>
        <taxon>Ascomycota</taxon>
        <taxon>Pezizomycotina</taxon>
        <taxon>Dothideomycetes</taxon>
        <taxon>Pleosporomycetidae</taxon>
        <taxon>Mytilinidiales</taxon>
        <taxon>Argynnaceae</taxon>
        <taxon>Lepidopterella</taxon>
    </lineage>
</organism>
<dbReference type="PANTHER" id="PTHR35042:SF1">
    <property type="entry name" value="DUF1772-DOMAIN-CONTAINING PROTEIN"/>
    <property type="match status" value="1"/>
</dbReference>
<keyword evidence="2 6" id="KW-0812">Transmembrane</keyword>